<feature type="domain" description="YutG/PgpA" evidence="2">
    <location>
        <begin position="21"/>
        <end position="159"/>
    </location>
</feature>
<protein>
    <submittedName>
        <fullName evidence="3">Phosphatidylglycerophosphatase A</fullName>
    </submittedName>
</protein>
<dbReference type="InterPro" id="IPR007686">
    <property type="entry name" value="YutG/PgpA"/>
</dbReference>
<feature type="transmembrane region" description="Helical" evidence="1">
    <location>
        <begin position="21"/>
        <end position="50"/>
    </location>
</feature>
<evidence type="ECO:0000313" key="4">
    <source>
        <dbReference type="Proteomes" id="UP000664417"/>
    </source>
</evidence>
<dbReference type="AlphaFoldDB" id="A0A8J7U1Q9"/>
<dbReference type="InterPro" id="IPR036681">
    <property type="entry name" value="PgpA-like_sf"/>
</dbReference>
<dbReference type="CDD" id="cd06971">
    <property type="entry name" value="PgpA"/>
    <property type="match status" value="1"/>
</dbReference>
<dbReference type="PANTHER" id="PTHR36305">
    <property type="entry name" value="PHOSPHATIDYLGLYCEROPHOSPHATASE A"/>
    <property type="match status" value="1"/>
</dbReference>
<evidence type="ECO:0000313" key="3">
    <source>
        <dbReference type="EMBL" id="MBO1316934.1"/>
    </source>
</evidence>
<proteinExistence type="predicted"/>
<dbReference type="PANTHER" id="PTHR36305:SF1">
    <property type="entry name" value="PHOSPHATIDYLGLYCEROPHOSPHATASE A"/>
    <property type="match status" value="1"/>
</dbReference>
<organism evidence="3 4">
    <name type="scientific">Acanthopleuribacter pedis</name>
    <dbReference type="NCBI Taxonomy" id="442870"/>
    <lineage>
        <taxon>Bacteria</taxon>
        <taxon>Pseudomonadati</taxon>
        <taxon>Acidobacteriota</taxon>
        <taxon>Holophagae</taxon>
        <taxon>Acanthopleuribacterales</taxon>
        <taxon>Acanthopleuribacteraceae</taxon>
        <taxon>Acanthopleuribacter</taxon>
    </lineage>
</organism>
<accession>A0A8J7U1Q9</accession>
<comment type="caution">
    <text evidence="3">The sequence shown here is derived from an EMBL/GenBank/DDBJ whole genome shotgun (WGS) entry which is preliminary data.</text>
</comment>
<dbReference type="Proteomes" id="UP000664417">
    <property type="component" value="Unassembled WGS sequence"/>
</dbReference>
<name>A0A8J7U1Q9_9BACT</name>
<sequence length="164" mass="18165">MGSLPPKKLPYLPASYFHWTVATVFGSGFSSFAPGTVGSIVSLLIIYWIFPVSIPLQLIMLLGFTALAVYSSGIVAEMTETKDPSVVVADEFVGMFATFLFFPQPLRPDLMILGLVLFRIFDIWKPWPAYKLETLPGGFGIVLDDLVAGLYAMTLLHLADWWLL</sequence>
<gene>
    <name evidence="3" type="ORF">J3U88_00580</name>
</gene>
<dbReference type="PIRSF" id="PIRSF006162">
    <property type="entry name" value="PgpA"/>
    <property type="match status" value="1"/>
</dbReference>
<reference evidence="3" key="1">
    <citation type="submission" date="2021-03" db="EMBL/GenBank/DDBJ databases">
        <authorList>
            <person name="Wang G."/>
        </authorList>
    </citation>
    <scope>NUCLEOTIDE SEQUENCE</scope>
    <source>
        <strain evidence="3">KCTC 12899</strain>
    </source>
</reference>
<dbReference type="RefSeq" id="WP_207856170.1">
    <property type="nucleotide sequence ID" value="NZ_JAFREP010000001.1"/>
</dbReference>
<evidence type="ECO:0000256" key="1">
    <source>
        <dbReference type="SAM" id="Phobius"/>
    </source>
</evidence>
<keyword evidence="1" id="KW-0812">Transmembrane</keyword>
<keyword evidence="1" id="KW-1133">Transmembrane helix</keyword>
<keyword evidence="4" id="KW-1185">Reference proteome</keyword>
<dbReference type="GO" id="GO:0006629">
    <property type="term" value="P:lipid metabolic process"/>
    <property type="evidence" value="ECO:0007669"/>
    <property type="project" value="InterPro"/>
</dbReference>
<evidence type="ECO:0000259" key="2">
    <source>
        <dbReference type="Pfam" id="PF04608"/>
    </source>
</evidence>
<keyword evidence="1" id="KW-0472">Membrane</keyword>
<dbReference type="EMBL" id="JAFREP010000001">
    <property type="protein sequence ID" value="MBO1316934.1"/>
    <property type="molecule type" value="Genomic_DNA"/>
</dbReference>
<dbReference type="InterPro" id="IPR026037">
    <property type="entry name" value="PgpA"/>
</dbReference>
<dbReference type="GO" id="GO:0008962">
    <property type="term" value="F:phosphatidylglycerophosphatase activity"/>
    <property type="evidence" value="ECO:0007669"/>
    <property type="project" value="InterPro"/>
</dbReference>
<dbReference type="SUPFAM" id="SSF101307">
    <property type="entry name" value="YutG-like"/>
    <property type="match status" value="1"/>
</dbReference>
<dbReference type="Pfam" id="PF04608">
    <property type="entry name" value="PgpA"/>
    <property type="match status" value="1"/>
</dbReference>